<keyword evidence="1" id="KW-1133">Transmembrane helix</keyword>
<reference evidence="2" key="1">
    <citation type="submission" date="2020-08" db="EMBL/GenBank/DDBJ databases">
        <title>Genome sequencing and assembly of the red palm weevil Rhynchophorus ferrugineus.</title>
        <authorList>
            <person name="Dias G.B."/>
            <person name="Bergman C.M."/>
            <person name="Manee M."/>
        </authorList>
    </citation>
    <scope>NUCLEOTIDE SEQUENCE</scope>
    <source>
        <strain evidence="2">AA-2017</strain>
        <tissue evidence="2">Whole larva</tissue>
    </source>
</reference>
<keyword evidence="1" id="KW-0812">Transmembrane</keyword>
<comment type="caution">
    <text evidence="2">The sequence shown here is derived from an EMBL/GenBank/DDBJ whole genome shotgun (WGS) entry which is preliminary data.</text>
</comment>
<keyword evidence="1" id="KW-0472">Membrane</keyword>
<keyword evidence="3" id="KW-1185">Reference proteome</keyword>
<feature type="transmembrane region" description="Helical" evidence="1">
    <location>
        <begin position="21"/>
        <end position="41"/>
    </location>
</feature>
<accession>A0A834HTM6</accession>
<protein>
    <submittedName>
        <fullName evidence="2">Uncharacterized protein</fullName>
    </submittedName>
</protein>
<dbReference type="AlphaFoldDB" id="A0A834HTM6"/>
<dbReference type="Proteomes" id="UP000625711">
    <property type="component" value="Unassembled WGS sequence"/>
</dbReference>
<sequence>MHDLLRMPLQLRELPKMMMRCFSKYYVTVLDILYEALILWLSALDFGEPIMVTFGTSKGPIIPRQIDFSKSLQPRNIAPRSPAPVNEYQEDIPNPNFYKPLVPHQYRTKLYSVQPNPNLLLGTPLDQRYTPSLQKYDFLRKQYSRSLTPDYTGPHIFDVQDYELYDLKKTTLQPSRKYTEQELEHRVKPDQKSKFVPEIGVVYSAGLPYYVPQVVYFDQKGGGEDENSVYDKNDDKYLIYSGQH</sequence>
<proteinExistence type="predicted"/>
<dbReference type="EMBL" id="JAACXV010014330">
    <property type="protein sequence ID" value="KAF7268370.1"/>
    <property type="molecule type" value="Genomic_DNA"/>
</dbReference>
<name>A0A834HTM6_RHYFE</name>
<organism evidence="2 3">
    <name type="scientific">Rhynchophorus ferrugineus</name>
    <name type="common">Red palm weevil</name>
    <name type="synonym">Curculio ferrugineus</name>
    <dbReference type="NCBI Taxonomy" id="354439"/>
    <lineage>
        <taxon>Eukaryota</taxon>
        <taxon>Metazoa</taxon>
        <taxon>Ecdysozoa</taxon>
        <taxon>Arthropoda</taxon>
        <taxon>Hexapoda</taxon>
        <taxon>Insecta</taxon>
        <taxon>Pterygota</taxon>
        <taxon>Neoptera</taxon>
        <taxon>Endopterygota</taxon>
        <taxon>Coleoptera</taxon>
        <taxon>Polyphaga</taxon>
        <taxon>Cucujiformia</taxon>
        <taxon>Curculionidae</taxon>
        <taxon>Dryophthorinae</taxon>
        <taxon>Rhynchophorus</taxon>
    </lineage>
</organism>
<dbReference type="OrthoDB" id="6773471at2759"/>
<evidence type="ECO:0000256" key="1">
    <source>
        <dbReference type="SAM" id="Phobius"/>
    </source>
</evidence>
<evidence type="ECO:0000313" key="3">
    <source>
        <dbReference type="Proteomes" id="UP000625711"/>
    </source>
</evidence>
<evidence type="ECO:0000313" key="2">
    <source>
        <dbReference type="EMBL" id="KAF7268370.1"/>
    </source>
</evidence>
<gene>
    <name evidence="2" type="ORF">GWI33_018488</name>
</gene>